<evidence type="ECO:0000256" key="1">
    <source>
        <dbReference type="SAM" id="Phobius"/>
    </source>
</evidence>
<proteinExistence type="predicted"/>
<organism evidence="3 4">
    <name type="scientific">Candidatus Nealsonbacteria bacterium RBG_13_38_11</name>
    <dbReference type="NCBI Taxonomy" id="1801662"/>
    <lineage>
        <taxon>Bacteria</taxon>
        <taxon>Candidatus Nealsoniibacteriota</taxon>
    </lineage>
</organism>
<evidence type="ECO:0000259" key="2">
    <source>
        <dbReference type="Pfam" id="PF13240"/>
    </source>
</evidence>
<dbReference type="InterPro" id="IPR026870">
    <property type="entry name" value="Zinc_ribbon_dom"/>
</dbReference>
<reference evidence="3 4" key="1">
    <citation type="journal article" date="2016" name="Nat. Commun.">
        <title>Thousands of microbial genomes shed light on interconnected biogeochemical processes in an aquifer system.</title>
        <authorList>
            <person name="Anantharaman K."/>
            <person name="Brown C.T."/>
            <person name="Hug L.A."/>
            <person name="Sharon I."/>
            <person name="Castelle C.J."/>
            <person name="Probst A.J."/>
            <person name="Thomas B.C."/>
            <person name="Singh A."/>
            <person name="Wilkins M.J."/>
            <person name="Karaoz U."/>
            <person name="Brodie E.L."/>
            <person name="Williams K.H."/>
            <person name="Hubbard S.S."/>
            <person name="Banfield J.F."/>
        </authorList>
    </citation>
    <scope>NUCLEOTIDE SEQUENCE [LARGE SCALE GENOMIC DNA]</scope>
</reference>
<evidence type="ECO:0000313" key="3">
    <source>
        <dbReference type="EMBL" id="OGZ18424.1"/>
    </source>
</evidence>
<feature type="domain" description="Zinc-ribbon" evidence="2">
    <location>
        <begin position="5"/>
        <end position="26"/>
    </location>
</feature>
<sequence length="109" mass="12324">MALVKCKECGHEISDEALACPNCGKPQRDRPPSISLPTQIAVYAVSLFLPPFGLWYVWKYLKQKDDKLKRVGIAALILTIISIIVTIWSTERLVDSINQTLNSINIYNY</sequence>
<keyword evidence="1" id="KW-0472">Membrane</keyword>
<dbReference type="Proteomes" id="UP000176662">
    <property type="component" value="Unassembled WGS sequence"/>
</dbReference>
<gene>
    <name evidence="3" type="ORF">A2Z68_02090</name>
</gene>
<protein>
    <recommendedName>
        <fullName evidence="2">Zinc-ribbon domain-containing protein</fullName>
    </recommendedName>
</protein>
<evidence type="ECO:0000313" key="4">
    <source>
        <dbReference type="Proteomes" id="UP000176662"/>
    </source>
</evidence>
<dbReference type="EMBL" id="MHLX01000039">
    <property type="protein sequence ID" value="OGZ18424.1"/>
    <property type="molecule type" value="Genomic_DNA"/>
</dbReference>
<keyword evidence="1" id="KW-1133">Transmembrane helix</keyword>
<dbReference type="Pfam" id="PF13240">
    <property type="entry name" value="Zn_Ribbon_1"/>
    <property type="match status" value="1"/>
</dbReference>
<comment type="caution">
    <text evidence="3">The sequence shown here is derived from an EMBL/GenBank/DDBJ whole genome shotgun (WGS) entry which is preliminary data.</text>
</comment>
<keyword evidence="1" id="KW-0812">Transmembrane</keyword>
<name>A0A1G2DXX0_9BACT</name>
<accession>A0A1G2DXX0</accession>
<feature type="transmembrane region" description="Helical" evidence="1">
    <location>
        <begin position="40"/>
        <end position="58"/>
    </location>
</feature>
<feature type="transmembrane region" description="Helical" evidence="1">
    <location>
        <begin position="70"/>
        <end position="88"/>
    </location>
</feature>
<dbReference type="AlphaFoldDB" id="A0A1G2DXX0"/>